<dbReference type="Pfam" id="PF00084">
    <property type="entry name" value="Sushi"/>
    <property type="match status" value="2"/>
</dbReference>
<evidence type="ECO:0000313" key="8">
    <source>
        <dbReference type="WBParaSite" id="SPAL_0000184100.1"/>
    </source>
</evidence>
<evidence type="ECO:0000259" key="6">
    <source>
        <dbReference type="PROSITE" id="PS50923"/>
    </source>
</evidence>
<sequence length="303" mass="34409">MRKSECLEMGEIPNGVVSYEGGDMYKYGKIFPHGTTAYLYCYYNYDPIGFGKTSCNDGEWKPKNIGTCISRQKKCKKISIDRNDTLEGVILKYFDKYIEIKCDIGYKLNGIDKIKCSEDGEWEIDLQNYTFCSRIKFKNSNENEIYNSIKKSEKIVNYNACPTPWDGNTLYDYKYNDIFVSNPLLNNGMLPHNTYISLKCKNSHISGSSNAHCIDGNWFPKLGICKVVEEKAVSPTSCQDIPIPQNGIIKYIDSSSKYKNEIGTYAVLHCNKGYKIKGNPLVTCTINGWVPITGLGNCEIFLR</sequence>
<dbReference type="InterPro" id="IPR035976">
    <property type="entry name" value="Sushi/SCR/CCP_sf"/>
</dbReference>
<keyword evidence="3" id="KW-0732">Signal</keyword>
<name>A0A0N5B710_STREA</name>
<dbReference type="STRING" id="174720.A0A0N5B710"/>
<dbReference type="SMART" id="SM00032">
    <property type="entry name" value="CCP"/>
    <property type="match status" value="4"/>
</dbReference>
<dbReference type="PANTHER" id="PTHR45785">
    <property type="entry name" value="COMPLEMENT FACTOR H-RELATED"/>
    <property type="match status" value="1"/>
</dbReference>
<dbReference type="PROSITE" id="PS50923">
    <property type="entry name" value="SUSHI"/>
    <property type="match status" value="2"/>
</dbReference>
<dbReference type="InterPro" id="IPR051503">
    <property type="entry name" value="ComplSys_Reg/VirEntry_Med"/>
</dbReference>
<keyword evidence="4" id="KW-1015">Disulfide bond</keyword>
<feature type="domain" description="Sushi" evidence="6">
    <location>
        <begin position="236"/>
        <end position="300"/>
    </location>
</feature>
<evidence type="ECO:0000256" key="2">
    <source>
        <dbReference type="ARBA" id="ARBA00022659"/>
    </source>
</evidence>
<accession>A0A0N5B710</accession>
<dbReference type="SUPFAM" id="SSF57535">
    <property type="entry name" value="Complement control module/SCR domain"/>
    <property type="match status" value="3"/>
</dbReference>
<feature type="domain" description="Sushi" evidence="6">
    <location>
        <begin position="73"/>
        <end position="134"/>
    </location>
</feature>
<dbReference type="WBParaSite" id="SPAL_0000184100.1">
    <property type="protein sequence ID" value="SPAL_0000184100.1"/>
    <property type="gene ID" value="SPAL_0000184100"/>
</dbReference>
<keyword evidence="2 5" id="KW-0768">Sushi</keyword>
<keyword evidence="7" id="KW-1185">Reference proteome</keyword>
<dbReference type="PANTHER" id="PTHR45785:SF2">
    <property type="entry name" value="COMPLEMENT FACTOR H-RELATED"/>
    <property type="match status" value="1"/>
</dbReference>
<dbReference type="InterPro" id="IPR000436">
    <property type="entry name" value="Sushi_SCR_CCP_dom"/>
</dbReference>
<evidence type="ECO:0000256" key="5">
    <source>
        <dbReference type="PROSITE-ProRule" id="PRU00302"/>
    </source>
</evidence>
<dbReference type="CDD" id="cd00033">
    <property type="entry name" value="CCP"/>
    <property type="match status" value="2"/>
</dbReference>
<organism evidence="7 8">
    <name type="scientific">Strongyloides papillosus</name>
    <name type="common">Intestinal threadworm</name>
    <dbReference type="NCBI Taxonomy" id="174720"/>
    <lineage>
        <taxon>Eukaryota</taxon>
        <taxon>Metazoa</taxon>
        <taxon>Ecdysozoa</taxon>
        <taxon>Nematoda</taxon>
        <taxon>Chromadorea</taxon>
        <taxon>Rhabditida</taxon>
        <taxon>Tylenchina</taxon>
        <taxon>Panagrolaimomorpha</taxon>
        <taxon>Strongyloidoidea</taxon>
        <taxon>Strongyloididae</taxon>
        <taxon>Strongyloides</taxon>
    </lineage>
</organism>
<comment type="caution">
    <text evidence="5">Lacks conserved residue(s) required for the propagation of feature annotation.</text>
</comment>
<dbReference type="Gene3D" id="2.10.70.10">
    <property type="entry name" value="Complement Module, domain 1"/>
    <property type="match status" value="3"/>
</dbReference>
<evidence type="ECO:0000256" key="4">
    <source>
        <dbReference type="ARBA" id="ARBA00023157"/>
    </source>
</evidence>
<reference evidence="8" key="1">
    <citation type="submission" date="2017-02" db="UniProtKB">
        <authorList>
            <consortium name="WormBaseParasite"/>
        </authorList>
    </citation>
    <scope>IDENTIFICATION</scope>
</reference>
<dbReference type="Proteomes" id="UP000046392">
    <property type="component" value="Unplaced"/>
</dbReference>
<protein>
    <submittedName>
        <fullName evidence="8">Sushi domain-containing protein</fullName>
    </submittedName>
</protein>
<dbReference type="AlphaFoldDB" id="A0A0N5B710"/>
<evidence type="ECO:0000313" key="7">
    <source>
        <dbReference type="Proteomes" id="UP000046392"/>
    </source>
</evidence>
<evidence type="ECO:0000256" key="3">
    <source>
        <dbReference type="ARBA" id="ARBA00022729"/>
    </source>
</evidence>
<evidence type="ECO:0000256" key="1">
    <source>
        <dbReference type="ARBA" id="ARBA00004328"/>
    </source>
</evidence>
<proteinExistence type="predicted"/>
<comment type="subcellular location">
    <subcellularLocation>
        <location evidence="1">Virion</location>
    </subcellularLocation>
</comment>